<feature type="compositionally biased region" description="Polar residues" evidence="1">
    <location>
        <begin position="382"/>
        <end position="393"/>
    </location>
</feature>
<feature type="compositionally biased region" description="Low complexity" evidence="1">
    <location>
        <begin position="649"/>
        <end position="670"/>
    </location>
</feature>
<keyword evidence="3" id="KW-1185">Reference proteome</keyword>
<feature type="region of interest" description="Disordered" evidence="1">
    <location>
        <begin position="615"/>
        <end position="670"/>
    </location>
</feature>
<feature type="region of interest" description="Disordered" evidence="1">
    <location>
        <begin position="115"/>
        <end position="135"/>
    </location>
</feature>
<dbReference type="PANTHER" id="PTHR34894:SF5">
    <property type="entry name" value="EF-HAND DOMAIN-CONTAINING PROTEIN"/>
    <property type="match status" value="1"/>
</dbReference>
<feature type="region of interest" description="Disordered" evidence="1">
    <location>
        <begin position="1042"/>
        <end position="1105"/>
    </location>
</feature>
<proteinExistence type="predicted"/>
<feature type="region of interest" description="Disordered" evidence="1">
    <location>
        <begin position="1350"/>
        <end position="1375"/>
    </location>
</feature>
<feature type="region of interest" description="Disordered" evidence="1">
    <location>
        <begin position="446"/>
        <end position="473"/>
    </location>
</feature>
<feature type="compositionally biased region" description="Low complexity" evidence="1">
    <location>
        <begin position="235"/>
        <end position="275"/>
    </location>
</feature>
<feature type="region of interest" description="Disordered" evidence="1">
    <location>
        <begin position="1128"/>
        <end position="1148"/>
    </location>
</feature>
<feature type="compositionally biased region" description="Low complexity" evidence="1">
    <location>
        <begin position="918"/>
        <end position="939"/>
    </location>
</feature>
<reference evidence="2 3" key="1">
    <citation type="journal article" date="2015" name="Genome Biol. Evol.">
        <title>Comparative Genomics of a Bacterivorous Green Alga Reveals Evolutionary Causalities and Consequences of Phago-Mixotrophic Mode of Nutrition.</title>
        <authorList>
            <person name="Burns J.A."/>
            <person name="Paasch A."/>
            <person name="Narechania A."/>
            <person name="Kim E."/>
        </authorList>
    </citation>
    <scope>NUCLEOTIDE SEQUENCE [LARGE SCALE GENOMIC DNA]</scope>
    <source>
        <strain evidence="2 3">PLY_AMNH</strain>
    </source>
</reference>
<comment type="caution">
    <text evidence="2">The sequence shown here is derived from an EMBL/GenBank/DDBJ whole genome shotgun (WGS) entry which is preliminary data.</text>
</comment>
<feature type="region of interest" description="Disordered" evidence="1">
    <location>
        <begin position="1"/>
        <end position="28"/>
    </location>
</feature>
<accession>A0AAE0BMJ2</accession>
<dbReference type="EMBL" id="LGRX02033966">
    <property type="protein sequence ID" value="KAK3239296.1"/>
    <property type="molecule type" value="Genomic_DNA"/>
</dbReference>
<organism evidence="2 3">
    <name type="scientific">Cymbomonas tetramitiformis</name>
    <dbReference type="NCBI Taxonomy" id="36881"/>
    <lineage>
        <taxon>Eukaryota</taxon>
        <taxon>Viridiplantae</taxon>
        <taxon>Chlorophyta</taxon>
        <taxon>Pyramimonadophyceae</taxon>
        <taxon>Pyramimonadales</taxon>
        <taxon>Pyramimonadaceae</taxon>
        <taxon>Cymbomonas</taxon>
    </lineage>
</organism>
<feature type="compositionally biased region" description="Polar residues" evidence="1">
    <location>
        <begin position="1350"/>
        <end position="1360"/>
    </location>
</feature>
<dbReference type="PANTHER" id="PTHR34894">
    <property type="entry name" value="SAM-DEPENDENT METHYLTRANSFERASE RSMI, CONSERVED SITE"/>
    <property type="match status" value="1"/>
</dbReference>
<feature type="region of interest" description="Disordered" evidence="1">
    <location>
        <begin position="203"/>
        <end position="308"/>
    </location>
</feature>
<feature type="compositionally biased region" description="Polar residues" evidence="1">
    <location>
        <begin position="345"/>
        <end position="356"/>
    </location>
</feature>
<feature type="non-terminal residue" evidence="2">
    <location>
        <position position="1375"/>
    </location>
</feature>
<feature type="compositionally biased region" description="Polar residues" evidence="1">
    <location>
        <begin position="1068"/>
        <end position="1084"/>
    </location>
</feature>
<evidence type="ECO:0000256" key="1">
    <source>
        <dbReference type="SAM" id="MobiDB-lite"/>
    </source>
</evidence>
<sequence length="1375" mass="148476">MLSSPLVSARPYNQDDSLGDVGRTNPEHAELHVNAKGYGEPPTSAQPAKSLPLFSLVTQIQESPAEKTHALEPASAAMPSPFKLDGEAVLQQHCAPSVPPGLGSVLQEAAARGPSPALAGSAASKASPPAASFSRSASMRGKGMALFGPKAAADLKVQLAEQLVEHVPEFGRAMAEMGVGSMPSEESIPSLVGEAPIVAPSYQAAKQPWSSAQPGSPHKPVGRADSPQRLRSHSRPPGASRSSSALTSTTSSPRMSSARNSRTSTSSSPHMSSARNLRSSGQPQHGASGTSLMSARSEIPSRPSGGEVPRIQIDVQVLPASHDVSLEYQIGPDEVGHQFSDAPSGGSTCRTSSARGPQQPAVHGVGMPRLVLPRSSRGGAQETPSDMTRSTEAWQPQTSMPYDFEHPGSVSSLRHQAVFQPVDAPATRKDAIQVAKWVSAMLSTIQGQPADARDPAEPGAPAVEGSESGDATDDGAAVAREANAAFIVYGIGFMELARQAGVHCAERGTLLVDLWRMLCQLSQHLLQQAADAVTRCKEQLSEQRAELKSGVESSSTTKTLLARIHQLEARIVRQVEHATSLQNLLDREKRENAKLKKANSSANFKVSLLLQKQLCGDQKPPEPPSNDISTGHKMNVDDDEAESTGPEQGAAGDADAPSDSLAHQSDSSSLAEIHAVQRELRDSEELGVCRSALAQGQWQRMFNKMLLGGGLSRSNMAVKLQEVLKDQRGKEQLHHSAEVAALQQRIDVLYKDFKEMSNKNQTTDWDLTAEKARARVAVEERDRYQTERNSLQTLLTQTQSMLTAEKQRSAQLQSELEENAKSSFDLLNISRLKSSSVIDTRTQGSRMLAHSSENPIASNLTVNTRATRVIVESLNRKTAFAKGHHLVTVVLAAHPPEKNHFEEKPGECKIVVDKRAGAAAPSAPATPKTPKSPSTPKAPDFSDQSDDGERLEMSWRDSHVAHAVIISRQDPRVVVAQLDVDIEEKDAETKLANFITAMRDDELLLLTCACWRSSLQFYAVRSALHALHVRGTCVDLPAPEPFSEPSPYQSPSPPKLNMSESKQRKSTSKNTTRSRASTVGNAPTNHAAVIQHQANRKSSGRLSSGRLWQKGLEKKHKGIDTMLELSASVLRPHRSPQGSPKSPSKKAVDQNGPLCIMAGKAIPVVCQSHFMVEAVLVLNLDTNLYEVADDASCLSVPLAENVAGALRNIEEGRTVGEPREEDADGSLTSIPVNLQTDLRSCSSTMTQYKHQLNGIWRFHCCLDSGGENGYSMTKMQINLAGFRKFLNTIDFKPTMDQHETKQLYEKSLQAHNHIVTPVRGIRPARRNNLGRGGVRELWNRGRQSIIVGKLTSQKNVQSPSAGKKQPPQETAMGFQ</sequence>
<feature type="region of interest" description="Disordered" evidence="1">
    <location>
        <begin position="916"/>
        <end position="949"/>
    </location>
</feature>
<evidence type="ECO:0000313" key="3">
    <source>
        <dbReference type="Proteomes" id="UP001190700"/>
    </source>
</evidence>
<feature type="region of interest" description="Disordered" evidence="1">
    <location>
        <begin position="340"/>
        <end position="393"/>
    </location>
</feature>
<name>A0AAE0BMJ2_9CHLO</name>
<feature type="compositionally biased region" description="Polar residues" evidence="1">
    <location>
        <begin position="276"/>
        <end position="294"/>
    </location>
</feature>
<gene>
    <name evidence="2" type="ORF">CYMTET_50764</name>
</gene>
<protein>
    <submittedName>
        <fullName evidence="2">Uncharacterized protein</fullName>
    </submittedName>
</protein>
<evidence type="ECO:0000313" key="2">
    <source>
        <dbReference type="EMBL" id="KAK3239296.1"/>
    </source>
</evidence>
<dbReference type="Proteomes" id="UP001190700">
    <property type="component" value="Unassembled WGS sequence"/>
</dbReference>
<feature type="compositionally biased region" description="Pro residues" evidence="1">
    <location>
        <begin position="1042"/>
        <end position="1054"/>
    </location>
</feature>